<reference evidence="2" key="1">
    <citation type="submission" date="2016-11" db="EMBL/GenBank/DDBJ databases">
        <title>Complete genome sequence of Virgibacillus pantothenticus 21D, a halophilic bacterium isolated from the deep hypersaline anoxic basin Discovery in the Mediterranean Sea.</title>
        <authorList>
            <person name="Zeaiter Z."/>
            <person name="Booth J.M."/>
            <person name="Prosdocimi E.M."/>
            <person name="Mapelli F."/>
            <person name="Fusi M."/>
            <person name="Daffonchio D."/>
            <person name="Borin S."/>
            <person name="Crotti E."/>
        </authorList>
    </citation>
    <scope>NUCLEOTIDE SEQUENCE [LARGE SCALE GENOMIC DNA]</scope>
    <source>
        <strain evidence="2">21D</strain>
    </source>
</reference>
<dbReference type="KEGG" id="vpn:A21D_00909"/>
<sequence length="179" mass="20555">MGKKGGYGLKQRITSLYVISPHTKAIYRNEHSYYRSRIMESGRAEKMSIHKPEQILDNSCLIYGSSLEGRRLAVKDILDSSSKLPVPVIPDKGVFMMPTASVKNKNNVWLTYHHIYGFEENKSGTYVTFFDGSGIQLDISMNTFDLQYKRTSQVIVHLNRTFLFGQSKFPIPRSRLKRL</sequence>
<dbReference type="AlphaFoldDB" id="A0A2K9J1Y3"/>
<accession>A0A2K9J1Y3</accession>
<proteinExistence type="predicted"/>
<dbReference type="Pfam" id="PF06338">
    <property type="entry name" value="ComK"/>
    <property type="match status" value="1"/>
</dbReference>
<dbReference type="Proteomes" id="UP000234237">
    <property type="component" value="Chromosome"/>
</dbReference>
<evidence type="ECO:0000313" key="1">
    <source>
        <dbReference type="EMBL" id="AUJ24021.1"/>
    </source>
</evidence>
<dbReference type="GO" id="GO:0030420">
    <property type="term" value="P:establishment of competence for transformation"/>
    <property type="evidence" value="ECO:0007669"/>
    <property type="project" value="InterPro"/>
</dbReference>
<dbReference type="STRING" id="302167.GCA_900166595_03790"/>
<evidence type="ECO:0000313" key="2">
    <source>
        <dbReference type="Proteomes" id="UP000234237"/>
    </source>
</evidence>
<gene>
    <name evidence="1" type="primary">comK_1</name>
    <name evidence="1" type="ORF">A21D_00909</name>
</gene>
<protein>
    <submittedName>
        <fullName evidence="1">Competence transcription factor</fullName>
    </submittedName>
</protein>
<dbReference type="InterPro" id="IPR010461">
    <property type="entry name" value="ComK"/>
</dbReference>
<dbReference type="EMBL" id="CP018622">
    <property type="protein sequence ID" value="AUJ24021.1"/>
    <property type="molecule type" value="Genomic_DNA"/>
</dbReference>
<name>A0A2K9J1Y3_9BACI</name>
<organism evidence="1 2">
    <name type="scientific">Virgibacillus dokdonensis</name>
    <dbReference type="NCBI Taxonomy" id="302167"/>
    <lineage>
        <taxon>Bacteria</taxon>
        <taxon>Bacillati</taxon>
        <taxon>Bacillota</taxon>
        <taxon>Bacilli</taxon>
        <taxon>Bacillales</taxon>
        <taxon>Bacillaceae</taxon>
        <taxon>Virgibacillus</taxon>
    </lineage>
</organism>